<evidence type="ECO:0000259" key="8">
    <source>
        <dbReference type="Pfam" id="PF19272"/>
    </source>
</evidence>
<keyword evidence="10" id="KW-1185">Reference proteome</keyword>
<feature type="chain" id="PRO_5044552898" evidence="6">
    <location>
        <begin position="16"/>
        <end position="445"/>
    </location>
</feature>
<evidence type="ECO:0000256" key="4">
    <source>
        <dbReference type="ARBA" id="ARBA00022801"/>
    </source>
</evidence>
<evidence type="ECO:0000256" key="3">
    <source>
        <dbReference type="ARBA" id="ARBA00022525"/>
    </source>
</evidence>
<dbReference type="InterPro" id="IPR004843">
    <property type="entry name" value="Calcineurin-like_PHP"/>
</dbReference>
<dbReference type="InterPro" id="IPR029052">
    <property type="entry name" value="Metallo-depent_PP-like"/>
</dbReference>
<dbReference type="AlphaFoldDB" id="A0A183TYC9"/>
<evidence type="ECO:0000313" key="10">
    <source>
        <dbReference type="Proteomes" id="UP000050794"/>
    </source>
</evidence>
<evidence type="ECO:0000256" key="1">
    <source>
        <dbReference type="ARBA" id="ARBA00004613"/>
    </source>
</evidence>
<dbReference type="GO" id="GO:0005615">
    <property type="term" value="C:extracellular space"/>
    <property type="evidence" value="ECO:0007669"/>
    <property type="project" value="TreeGrafter"/>
</dbReference>
<comment type="similarity">
    <text evidence="2">Belongs to the acid sphingomyelinase family.</text>
</comment>
<organism evidence="10 11">
    <name type="scientific">Toxocara canis</name>
    <name type="common">Canine roundworm</name>
    <dbReference type="NCBI Taxonomy" id="6265"/>
    <lineage>
        <taxon>Eukaryota</taxon>
        <taxon>Metazoa</taxon>
        <taxon>Ecdysozoa</taxon>
        <taxon>Nematoda</taxon>
        <taxon>Chromadorea</taxon>
        <taxon>Rhabditida</taxon>
        <taxon>Spirurina</taxon>
        <taxon>Ascaridomorpha</taxon>
        <taxon>Ascaridoidea</taxon>
        <taxon>Toxocaridae</taxon>
        <taxon>Toxocara</taxon>
    </lineage>
</organism>
<feature type="domain" description="Sphingomyelin phosphodiesterase C-terminal" evidence="8">
    <location>
        <begin position="278"/>
        <end position="349"/>
    </location>
</feature>
<evidence type="ECO:0000256" key="2">
    <source>
        <dbReference type="ARBA" id="ARBA00008234"/>
    </source>
</evidence>
<dbReference type="EMBL" id="UYWY01000869">
    <property type="protein sequence ID" value="VDM25783.1"/>
    <property type="molecule type" value="Genomic_DNA"/>
</dbReference>
<name>A0A183TYC9_TOXCA</name>
<comment type="subcellular location">
    <subcellularLocation>
        <location evidence="1">Secreted</location>
    </subcellularLocation>
</comment>
<dbReference type="SUPFAM" id="SSF56300">
    <property type="entry name" value="Metallo-dependent phosphatases"/>
    <property type="match status" value="1"/>
</dbReference>
<keyword evidence="6" id="KW-0732">Signal</keyword>
<feature type="domain" description="Calcineurin-like phosphoesterase" evidence="7">
    <location>
        <begin position="17"/>
        <end position="261"/>
    </location>
</feature>
<dbReference type="Gene3D" id="3.60.21.10">
    <property type="match status" value="1"/>
</dbReference>
<gene>
    <name evidence="9" type="ORF">TCNE_LOCUS1249</name>
</gene>
<evidence type="ECO:0000256" key="6">
    <source>
        <dbReference type="SAM" id="SignalP"/>
    </source>
</evidence>
<keyword evidence="5" id="KW-0325">Glycoprotein</keyword>
<protein>
    <submittedName>
        <fullName evidence="11">Metallophos domain-containing protein</fullName>
    </submittedName>
</protein>
<evidence type="ECO:0000256" key="5">
    <source>
        <dbReference type="ARBA" id="ARBA00023180"/>
    </source>
</evidence>
<evidence type="ECO:0000259" key="7">
    <source>
        <dbReference type="Pfam" id="PF00149"/>
    </source>
</evidence>
<dbReference type="PANTHER" id="PTHR10340">
    <property type="entry name" value="SPHINGOMYELIN PHOSPHODIESTERASE"/>
    <property type="match status" value="1"/>
</dbReference>
<dbReference type="WBParaSite" id="TCNE_0000124801-mRNA-1">
    <property type="protein sequence ID" value="TCNE_0000124801-mRNA-1"/>
    <property type="gene ID" value="TCNE_0000124801"/>
</dbReference>
<accession>A0A183TYC9</accession>
<dbReference type="Pfam" id="PF00149">
    <property type="entry name" value="Metallophos"/>
    <property type="match status" value="1"/>
</dbReference>
<proteinExistence type="inferred from homology"/>
<dbReference type="Proteomes" id="UP000050794">
    <property type="component" value="Unassembled WGS sequence"/>
</dbReference>
<sequence length="445" mass="51247">MFITVILFAISYTNAARFLQLTDIHYDRDYSAQWGNVVEKCHRKTGVPRSKLGQYGNYACHSPKSLIRNMLAAAKKVISNPDFVFWTGDSVSHLDNSNNETHVLKELQVVSDMVANTFPQAKILPVFGIHDSAPAGAFPDRNCSLYNNETFLKGGYYKYQAPNNMMILALNTNLYYKFNRAIPTFANSDDPAEQFNFMQETLNEAQRQQRVVHVIAHTAPGAFERIPNFTWMLPKYNKRFIQLTIRYARVIKWMLFGHHHTDTFHVVKDPKTNRAMQVYLLAPAVTPWFGNLENSGSNNPSFRVFDYDSNNKELLDVKTYYVDLNQLNKNASTQWQLEYSMAQAYGISKIFDCSIDSELHRCDNRLAYLFRSDAINANTMSNALNQMKTDDETFRKYIEYNTVRWNYSIPTGKFRGAQLCSMEYVDFALYKSCMSNWTSTVAAGF</sequence>
<keyword evidence="3" id="KW-0964">Secreted</keyword>
<dbReference type="PANTHER" id="PTHR10340:SF57">
    <property type="entry name" value="METALLOPHOS DOMAIN-CONTAINING PROTEIN"/>
    <property type="match status" value="1"/>
</dbReference>
<dbReference type="GO" id="GO:0008081">
    <property type="term" value="F:phosphoric diester hydrolase activity"/>
    <property type="evidence" value="ECO:0007669"/>
    <property type="project" value="TreeGrafter"/>
</dbReference>
<reference evidence="9 10" key="2">
    <citation type="submission" date="2018-11" db="EMBL/GenBank/DDBJ databases">
        <authorList>
            <consortium name="Pathogen Informatics"/>
        </authorList>
    </citation>
    <scope>NUCLEOTIDE SEQUENCE [LARGE SCALE GENOMIC DNA]</scope>
</reference>
<dbReference type="Pfam" id="PF19272">
    <property type="entry name" value="ASMase_C"/>
    <property type="match status" value="1"/>
</dbReference>
<evidence type="ECO:0000313" key="11">
    <source>
        <dbReference type="WBParaSite" id="TCNE_0000124801-mRNA-1"/>
    </source>
</evidence>
<reference evidence="11" key="1">
    <citation type="submission" date="2016-06" db="UniProtKB">
        <authorList>
            <consortium name="WormBaseParasite"/>
        </authorList>
    </citation>
    <scope>IDENTIFICATION</scope>
</reference>
<keyword evidence="4" id="KW-0378">Hydrolase</keyword>
<feature type="signal peptide" evidence="6">
    <location>
        <begin position="1"/>
        <end position="15"/>
    </location>
</feature>
<dbReference type="InterPro" id="IPR045473">
    <property type="entry name" value="ASM_C"/>
</dbReference>
<evidence type="ECO:0000313" key="9">
    <source>
        <dbReference type="EMBL" id="VDM25783.1"/>
    </source>
</evidence>